<feature type="compositionally biased region" description="Basic residues" evidence="10">
    <location>
        <begin position="181"/>
        <end position="192"/>
    </location>
</feature>
<reference evidence="12 13" key="1">
    <citation type="submission" date="2016-10" db="EMBL/GenBank/DDBJ databases">
        <authorList>
            <person name="de Groot N.N."/>
        </authorList>
    </citation>
    <scope>NUCLEOTIDE SEQUENCE [LARGE SCALE GENOMIC DNA]</scope>
    <source>
        <strain evidence="12 13">DSM 16213</strain>
    </source>
</reference>
<dbReference type="GO" id="GO:0033281">
    <property type="term" value="C:TAT protein transport complex"/>
    <property type="evidence" value="ECO:0007669"/>
    <property type="project" value="UniProtKB-UniRule"/>
</dbReference>
<keyword evidence="6 9" id="KW-1133">Transmembrane helix</keyword>
<dbReference type="PANTHER" id="PTHR33162">
    <property type="entry name" value="SEC-INDEPENDENT PROTEIN TRANSLOCASE PROTEIN TATA, CHLOROPLASTIC"/>
    <property type="match status" value="1"/>
</dbReference>
<comment type="similarity">
    <text evidence="9">Belongs to the TatB family.</text>
</comment>
<dbReference type="PRINTS" id="PR01506">
    <property type="entry name" value="TATBPROTEIN"/>
</dbReference>
<evidence type="ECO:0000256" key="6">
    <source>
        <dbReference type="ARBA" id="ARBA00022989"/>
    </source>
</evidence>
<gene>
    <name evidence="9" type="primary">tatB</name>
    <name evidence="12" type="ORF">SAMN04488003_101336</name>
</gene>
<dbReference type="InterPro" id="IPR018448">
    <property type="entry name" value="TatB"/>
</dbReference>
<evidence type="ECO:0000256" key="11">
    <source>
        <dbReference type="SAM" id="Phobius"/>
    </source>
</evidence>
<feature type="compositionally biased region" description="Acidic residues" evidence="10">
    <location>
        <begin position="131"/>
        <end position="140"/>
    </location>
</feature>
<dbReference type="GO" id="GO:0008320">
    <property type="term" value="F:protein transmembrane transporter activity"/>
    <property type="evidence" value="ECO:0007669"/>
    <property type="project" value="UniProtKB-UniRule"/>
</dbReference>
<evidence type="ECO:0000256" key="2">
    <source>
        <dbReference type="ARBA" id="ARBA00022448"/>
    </source>
</evidence>
<protein>
    <recommendedName>
        <fullName evidence="9">Sec-independent protein translocase protein TatB</fullName>
    </recommendedName>
</protein>
<name>A0A1H7YWA4_9RHOB</name>
<dbReference type="PANTHER" id="PTHR33162:SF1">
    <property type="entry name" value="SEC-INDEPENDENT PROTEIN TRANSLOCASE PROTEIN TATA, CHLOROPLASTIC"/>
    <property type="match status" value="1"/>
</dbReference>
<keyword evidence="4 9" id="KW-0812">Transmembrane</keyword>
<comment type="subunit">
    <text evidence="9">The Tat system comprises two distinct complexes: a TatABC complex, containing multiple copies of TatA, TatB and TatC subunits, and a separate TatA complex, containing only TatA subunits. Substrates initially bind to the TatABC complex, which probably triggers association of the separate TatA complex to form the active translocon.</text>
</comment>
<dbReference type="OrthoDB" id="7206969at2"/>
<evidence type="ECO:0000256" key="7">
    <source>
        <dbReference type="ARBA" id="ARBA00023010"/>
    </source>
</evidence>
<dbReference type="RefSeq" id="WP_089897979.1">
    <property type="nucleotide sequence ID" value="NZ_FOCI01000001.1"/>
</dbReference>
<evidence type="ECO:0000256" key="10">
    <source>
        <dbReference type="SAM" id="MobiDB-lite"/>
    </source>
</evidence>
<dbReference type="HAMAP" id="MF_00237">
    <property type="entry name" value="TatB"/>
    <property type="match status" value="1"/>
</dbReference>
<dbReference type="STRING" id="245187.SAMN04488003_101336"/>
<dbReference type="AlphaFoldDB" id="A0A1H7YWA4"/>
<evidence type="ECO:0000256" key="5">
    <source>
        <dbReference type="ARBA" id="ARBA00022927"/>
    </source>
</evidence>
<dbReference type="GO" id="GO:0043953">
    <property type="term" value="P:protein transport by the Tat complex"/>
    <property type="evidence" value="ECO:0007669"/>
    <property type="project" value="UniProtKB-UniRule"/>
</dbReference>
<keyword evidence="13" id="KW-1185">Reference proteome</keyword>
<comment type="subcellular location">
    <subcellularLocation>
        <location evidence="9">Cell membrane</location>
        <topology evidence="9">Single-pass membrane protein</topology>
    </subcellularLocation>
    <subcellularLocation>
        <location evidence="1">Membrane</location>
        <topology evidence="1">Single-pass membrane protein</topology>
    </subcellularLocation>
</comment>
<comment type="function">
    <text evidence="9">Part of the twin-arginine translocation (Tat) system that transports large folded proteins containing a characteristic twin-arginine motif in their signal peptide across membranes. Together with TatC, TatB is part of a receptor directly interacting with Tat signal peptides. TatB may form an oligomeric binding site that transiently accommodates folded Tat precursor proteins before their translocation.</text>
</comment>
<keyword evidence="5 9" id="KW-0653">Protein transport</keyword>
<dbReference type="Gene3D" id="1.20.5.3310">
    <property type="match status" value="1"/>
</dbReference>
<feature type="compositionally biased region" description="Low complexity" evidence="10">
    <location>
        <begin position="193"/>
        <end position="203"/>
    </location>
</feature>
<organism evidence="12 13">
    <name type="scientific">Loktanella fryxellensis</name>
    <dbReference type="NCBI Taxonomy" id="245187"/>
    <lineage>
        <taxon>Bacteria</taxon>
        <taxon>Pseudomonadati</taxon>
        <taxon>Pseudomonadota</taxon>
        <taxon>Alphaproteobacteria</taxon>
        <taxon>Rhodobacterales</taxon>
        <taxon>Roseobacteraceae</taxon>
        <taxon>Loktanella</taxon>
    </lineage>
</organism>
<feature type="compositionally biased region" description="Low complexity" evidence="10">
    <location>
        <begin position="211"/>
        <end position="223"/>
    </location>
</feature>
<evidence type="ECO:0000256" key="4">
    <source>
        <dbReference type="ARBA" id="ARBA00022692"/>
    </source>
</evidence>
<evidence type="ECO:0000313" key="12">
    <source>
        <dbReference type="EMBL" id="SEM50221.1"/>
    </source>
</evidence>
<dbReference type="Pfam" id="PF02416">
    <property type="entry name" value="TatA_B_E"/>
    <property type="match status" value="1"/>
</dbReference>
<feature type="transmembrane region" description="Helical" evidence="11">
    <location>
        <begin position="6"/>
        <end position="25"/>
    </location>
</feature>
<evidence type="ECO:0000256" key="8">
    <source>
        <dbReference type="ARBA" id="ARBA00023136"/>
    </source>
</evidence>
<keyword evidence="2 9" id="KW-0813">Transport</keyword>
<keyword evidence="7 9" id="KW-0811">Translocation</keyword>
<evidence type="ECO:0000256" key="3">
    <source>
        <dbReference type="ARBA" id="ARBA00022475"/>
    </source>
</evidence>
<feature type="region of interest" description="Disordered" evidence="10">
    <location>
        <begin position="129"/>
        <end position="231"/>
    </location>
</feature>
<feature type="region of interest" description="Disordered" evidence="10">
    <location>
        <begin position="91"/>
        <end position="116"/>
    </location>
</feature>
<dbReference type="NCBIfam" id="TIGR01410">
    <property type="entry name" value="tatB"/>
    <property type="match status" value="1"/>
</dbReference>
<accession>A0A1H7YWA4</accession>
<proteinExistence type="inferred from homology"/>
<keyword evidence="8 9" id="KW-0472">Membrane</keyword>
<evidence type="ECO:0000256" key="9">
    <source>
        <dbReference type="HAMAP-Rule" id="MF_00237"/>
    </source>
</evidence>
<sequence>MFGLGWSEVILIGIVALIVIGPKDLPNMFRELGRMSSKARGMAHEFQRAMEQAADDSGVRDISKSIQAAANPAKFGVDKLRESAEMTYKPGTETAKLSAERQASKDALGAATAHAAEERRAREIAAADAAEMSEEPEPFDAQDVAGDLLPPTAVPSAAPAQAMPAPTGLPPIAEAVSPPAKVKKPKVAKAKTPKVGGPDVLPKLPKPPKAPKAAKVRAPATVPSDTPEGDA</sequence>
<feature type="compositionally biased region" description="Low complexity" evidence="10">
    <location>
        <begin position="150"/>
        <end position="166"/>
    </location>
</feature>
<dbReference type="EMBL" id="FOCI01000001">
    <property type="protein sequence ID" value="SEM50221.1"/>
    <property type="molecule type" value="Genomic_DNA"/>
</dbReference>
<evidence type="ECO:0000256" key="1">
    <source>
        <dbReference type="ARBA" id="ARBA00004167"/>
    </source>
</evidence>
<dbReference type="Proteomes" id="UP000199585">
    <property type="component" value="Unassembled WGS sequence"/>
</dbReference>
<dbReference type="InterPro" id="IPR003369">
    <property type="entry name" value="TatA/B/E"/>
</dbReference>
<evidence type="ECO:0000313" key="13">
    <source>
        <dbReference type="Proteomes" id="UP000199585"/>
    </source>
</evidence>
<keyword evidence="3 9" id="KW-1003">Cell membrane</keyword>